<dbReference type="Pfam" id="PF00990">
    <property type="entry name" value="GGDEF"/>
    <property type="match status" value="1"/>
</dbReference>
<dbReference type="PANTHER" id="PTHR46663">
    <property type="entry name" value="DIGUANYLATE CYCLASE DGCT-RELATED"/>
    <property type="match status" value="1"/>
</dbReference>
<dbReference type="SMART" id="SM00267">
    <property type="entry name" value="GGDEF"/>
    <property type="match status" value="1"/>
</dbReference>
<gene>
    <name evidence="3" type="ORF">A2W18_10470</name>
</gene>
<feature type="compositionally biased region" description="Basic and acidic residues" evidence="1">
    <location>
        <begin position="145"/>
        <end position="165"/>
    </location>
</feature>
<protein>
    <recommendedName>
        <fullName evidence="2">GGDEF domain-containing protein</fullName>
    </recommendedName>
</protein>
<dbReference type="SUPFAM" id="SSF55073">
    <property type="entry name" value="Nucleotide cyclase"/>
    <property type="match status" value="1"/>
</dbReference>
<evidence type="ECO:0000259" key="2">
    <source>
        <dbReference type="PROSITE" id="PS50887"/>
    </source>
</evidence>
<dbReference type="PANTHER" id="PTHR46663:SF2">
    <property type="entry name" value="GGDEF DOMAIN-CONTAINING PROTEIN"/>
    <property type="match status" value="1"/>
</dbReference>
<evidence type="ECO:0000313" key="3">
    <source>
        <dbReference type="EMBL" id="OGI66029.1"/>
    </source>
</evidence>
<accession>A0A1F6V915</accession>
<evidence type="ECO:0000256" key="1">
    <source>
        <dbReference type="SAM" id="MobiDB-lite"/>
    </source>
</evidence>
<sequence>MVLDVDEFKRVNDKLGHASGDKLLKALAQRLSDGIRGADTACRYGGDEFVVMLSEIDNSDTAVTLAVELGTRLGQPYIIDGYEIHMTVSVGTAVYPGDGKTYDALIKQADIAMYRAKGTGSNISIFAAPKQRLGKAATQNQDASKGADRGHEYDPTTRDDSALAS</sequence>
<dbReference type="EMBL" id="MFSP01000097">
    <property type="protein sequence ID" value="OGI66029.1"/>
    <property type="molecule type" value="Genomic_DNA"/>
</dbReference>
<evidence type="ECO:0000313" key="4">
    <source>
        <dbReference type="Proteomes" id="UP000179076"/>
    </source>
</evidence>
<feature type="region of interest" description="Disordered" evidence="1">
    <location>
        <begin position="131"/>
        <end position="165"/>
    </location>
</feature>
<reference evidence="3 4" key="1">
    <citation type="journal article" date="2016" name="Nat. Commun.">
        <title>Thousands of microbial genomes shed light on interconnected biogeochemical processes in an aquifer system.</title>
        <authorList>
            <person name="Anantharaman K."/>
            <person name="Brown C.T."/>
            <person name="Hug L.A."/>
            <person name="Sharon I."/>
            <person name="Castelle C.J."/>
            <person name="Probst A.J."/>
            <person name="Thomas B.C."/>
            <person name="Singh A."/>
            <person name="Wilkins M.J."/>
            <person name="Karaoz U."/>
            <person name="Brodie E.L."/>
            <person name="Williams K.H."/>
            <person name="Hubbard S.S."/>
            <person name="Banfield J.F."/>
        </authorList>
    </citation>
    <scope>NUCLEOTIDE SEQUENCE [LARGE SCALE GENOMIC DNA]</scope>
</reference>
<comment type="caution">
    <text evidence="3">The sequence shown here is derived from an EMBL/GenBank/DDBJ whole genome shotgun (WGS) entry which is preliminary data.</text>
</comment>
<dbReference type="InterPro" id="IPR000160">
    <property type="entry name" value="GGDEF_dom"/>
</dbReference>
<organism evidence="3 4">
    <name type="scientific">Candidatus Muproteobacteria bacterium RBG_16_60_9</name>
    <dbReference type="NCBI Taxonomy" id="1817755"/>
    <lineage>
        <taxon>Bacteria</taxon>
        <taxon>Pseudomonadati</taxon>
        <taxon>Pseudomonadota</taxon>
        <taxon>Candidatus Muproteobacteria</taxon>
    </lineage>
</organism>
<dbReference type="Proteomes" id="UP000179076">
    <property type="component" value="Unassembled WGS sequence"/>
</dbReference>
<dbReference type="InterPro" id="IPR043128">
    <property type="entry name" value="Rev_trsase/Diguanyl_cyclase"/>
</dbReference>
<dbReference type="CDD" id="cd01949">
    <property type="entry name" value="GGDEF"/>
    <property type="match status" value="1"/>
</dbReference>
<dbReference type="InterPro" id="IPR052163">
    <property type="entry name" value="DGC-Regulatory_Protein"/>
</dbReference>
<dbReference type="PROSITE" id="PS50887">
    <property type="entry name" value="GGDEF"/>
    <property type="match status" value="1"/>
</dbReference>
<feature type="domain" description="GGDEF" evidence="2">
    <location>
        <begin position="1"/>
        <end position="129"/>
    </location>
</feature>
<dbReference type="Gene3D" id="3.30.70.270">
    <property type="match status" value="1"/>
</dbReference>
<name>A0A1F6V915_9PROT</name>
<dbReference type="NCBIfam" id="TIGR00254">
    <property type="entry name" value="GGDEF"/>
    <property type="match status" value="1"/>
</dbReference>
<proteinExistence type="predicted"/>
<dbReference type="InterPro" id="IPR029787">
    <property type="entry name" value="Nucleotide_cyclase"/>
</dbReference>
<dbReference type="AlphaFoldDB" id="A0A1F6V915"/>